<dbReference type="Proteomes" id="UP000799291">
    <property type="component" value="Unassembled WGS sequence"/>
</dbReference>
<evidence type="ECO:0008006" key="3">
    <source>
        <dbReference type="Google" id="ProtNLM"/>
    </source>
</evidence>
<organism evidence="1 2">
    <name type="scientific">Lentithecium fluviatile CBS 122367</name>
    <dbReference type="NCBI Taxonomy" id="1168545"/>
    <lineage>
        <taxon>Eukaryota</taxon>
        <taxon>Fungi</taxon>
        <taxon>Dikarya</taxon>
        <taxon>Ascomycota</taxon>
        <taxon>Pezizomycotina</taxon>
        <taxon>Dothideomycetes</taxon>
        <taxon>Pleosporomycetidae</taxon>
        <taxon>Pleosporales</taxon>
        <taxon>Massarineae</taxon>
        <taxon>Lentitheciaceae</taxon>
        <taxon>Lentithecium</taxon>
    </lineage>
</organism>
<evidence type="ECO:0000313" key="1">
    <source>
        <dbReference type="EMBL" id="KAF2685488.1"/>
    </source>
</evidence>
<sequence>LIFAYKRKVRSVGSTTLAWRSVRITTQRARAPCNTQLLPSQISTNMDPINAAIAAIDALRLGEHFTYTEIAERYGVVRSTLTRRHQGASLARELAD</sequence>
<protein>
    <recommendedName>
        <fullName evidence="3">HTH psq-type domain-containing protein</fullName>
    </recommendedName>
</protein>
<accession>A0A6G1J501</accession>
<name>A0A6G1J501_9PLEO</name>
<dbReference type="EMBL" id="MU005578">
    <property type="protein sequence ID" value="KAF2685488.1"/>
    <property type="molecule type" value="Genomic_DNA"/>
</dbReference>
<feature type="non-terminal residue" evidence="1">
    <location>
        <position position="1"/>
    </location>
</feature>
<dbReference type="AlphaFoldDB" id="A0A6G1J501"/>
<proteinExistence type="predicted"/>
<keyword evidence="2" id="KW-1185">Reference proteome</keyword>
<evidence type="ECO:0000313" key="2">
    <source>
        <dbReference type="Proteomes" id="UP000799291"/>
    </source>
</evidence>
<dbReference type="OrthoDB" id="3942738at2759"/>
<gene>
    <name evidence="1" type="ORF">K458DRAFT_449256</name>
</gene>
<reference evidence="1" key="1">
    <citation type="journal article" date="2020" name="Stud. Mycol.">
        <title>101 Dothideomycetes genomes: a test case for predicting lifestyles and emergence of pathogens.</title>
        <authorList>
            <person name="Haridas S."/>
            <person name="Albert R."/>
            <person name="Binder M."/>
            <person name="Bloem J."/>
            <person name="Labutti K."/>
            <person name="Salamov A."/>
            <person name="Andreopoulos B."/>
            <person name="Baker S."/>
            <person name="Barry K."/>
            <person name="Bills G."/>
            <person name="Bluhm B."/>
            <person name="Cannon C."/>
            <person name="Castanera R."/>
            <person name="Culley D."/>
            <person name="Daum C."/>
            <person name="Ezra D."/>
            <person name="Gonzalez J."/>
            <person name="Henrissat B."/>
            <person name="Kuo A."/>
            <person name="Liang C."/>
            <person name="Lipzen A."/>
            <person name="Lutzoni F."/>
            <person name="Magnuson J."/>
            <person name="Mondo S."/>
            <person name="Nolan M."/>
            <person name="Ohm R."/>
            <person name="Pangilinan J."/>
            <person name="Park H.-J."/>
            <person name="Ramirez L."/>
            <person name="Alfaro M."/>
            <person name="Sun H."/>
            <person name="Tritt A."/>
            <person name="Yoshinaga Y."/>
            <person name="Zwiers L.-H."/>
            <person name="Turgeon B."/>
            <person name="Goodwin S."/>
            <person name="Spatafora J."/>
            <person name="Crous P."/>
            <person name="Grigoriev I."/>
        </authorList>
    </citation>
    <scope>NUCLEOTIDE SEQUENCE</scope>
    <source>
        <strain evidence="1">CBS 122367</strain>
    </source>
</reference>